<comment type="subcellular location">
    <subcellularLocation>
        <location evidence="1 14">Endoplasmic reticulum membrane</location>
        <topology evidence="1 14">Multi-pass membrane protein</topology>
    </subcellularLocation>
</comment>
<dbReference type="OrthoDB" id="264532at2759"/>
<feature type="transmembrane region" description="Helical" evidence="14">
    <location>
        <begin position="213"/>
        <end position="233"/>
    </location>
</feature>
<dbReference type="EMBL" id="JAGRRH010000007">
    <property type="protein sequence ID" value="KAG7365737.1"/>
    <property type="molecule type" value="Genomic_DNA"/>
</dbReference>
<sequence length="416" mass="47021">MTATATTTTTTTASYYRLNVSLLPDSLYRSDIPVEKWISDDPDDCKKNKPWMSLSFSPNGFPSGSLGKVVDTLPWDVEIERCIGISLWMIFNVLPFGVPFLLVLWKGIGLIIAKYVLLLVTLYVVVLSSIEYLYFYPRFSKQYPQTITKDNVRSNQYIWTERNTTKYLSTSYVWPSELQTLDKKQPVIYCLIPHALAPFGVVAYPVWSKLWNGILTSWTAAPIIFQLPLISYFMTRVGYIPAKAGPILKTLQQQNQKQEQQRRNVGIILDGIEGMFATHSHTEEVACILKRKGIVKIALKAGVSIVPVYGFGHSDMYTVWVDPFGILKFLSSTLGVSLTPFFGRWGWFLGPPKRNVAVTVCLGKPIPMPQIDDPNQADIDKYHEQLLQGFTNVFDSHKVAYYGESVGSKKKLIFAN</sequence>
<evidence type="ECO:0000256" key="3">
    <source>
        <dbReference type="ARBA" id="ARBA00005189"/>
    </source>
</evidence>
<protein>
    <recommendedName>
        <fullName evidence="14">Acyltransferase</fullName>
        <ecNumber evidence="14">2.3.1.-</ecNumber>
    </recommendedName>
</protein>
<keyword evidence="9 14" id="KW-0256">Endoplasmic reticulum</keyword>
<feature type="transmembrane region" description="Helical" evidence="14">
    <location>
        <begin position="187"/>
        <end position="207"/>
    </location>
</feature>
<dbReference type="PANTHER" id="PTHR12317">
    <property type="entry name" value="DIACYLGLYCEROL O-ACYLTRANSFERASE"/>
    <property type="match status" value="1"/>
</dbReference>
<evidence type="ECO:0000256" key="11">
    <source>
        <dbReference type="ARBA" id="ARBA00023098"/>
    </source>
</evidence>
<reference evidence="16" key="1">
    <citation type="journal article" date="2021" name="Sci. Rep.">
        <title>Diploid genomic architecture of Nitzschia inconspicua, an elite biomass production diatom.</title>
        <authorList>
            <person name="Oliver A."/>
            <person name="Podell S."/>
            <person name="Pinowska A."/>
            <person name="Traller J.C."/>
            <person name="Smith S.R."/>
            <person name="McClure R."/>
            <person name="Beliaev A."/>
            <person name="Bohutskyi P."/>
            <person name="Hill E.A."/>
            <person name="Rabines A."/>
            <person name="Zheng H."/>
            <person name="Allen L.Z."/>
            <person name="Kuo A."/>
            <person name="Grigoriev I.V."/>
            <person name="Allen A.E."/>
            <person name="Hazlebeck D."/>
            <person name="Allen E.E."/>
        </authorList>
    </citation>
    <scope>NUCLEOTIDE SEQUENCE</scope>
    <source>
        <strain evidence="16">Hildebrandi</strain>
    </source>
</reference>
<evidence type="ECO:0000256" key="6">
    <source>
        <dbReference type="ARBA" id="ARBA00022679"/>
    </source>
</evidence>
<keyword evidence="6 14" id="KW-0808">Transferase</keyword>
<dbReference type="GO" id="GO:0019432">
    <property type="term" value="P:triglyceride biosynthetic process"/>
    <property type="evidence" value="ECO:0007669"/>
    <property type="project" value="TreeGrafter"/>
</dbReference>
<keyword evidence="10 14" id="KW-1133">Transmembrane helix</keyword>
<evidence type="ECO:0000313" key="16">
    <source>
        <dbReference type="EMBL" id="KAG7365737.1"/>
    </source>
</evidence>
<evidence type="ECO:0000256" key="1">
    <source>
        <dbReference type="ARBA" id="ARBA00004477"/>
    </source>
</evidence>
<accession>A0A9K3LP14</accession>
<evidence type="ECO:0000256" key="2">
    <source>
        <dbReference type="ARBA" id="ARBA00004771"/>
    </source>
</evidence>
<evidence type="ECO:0000256" key="7">
    <source>
        <dbReference type="ARBA" id="ARBA00022692"/>
    </source>
</evidence>
<comment type="caution">
    <text evidence="16">The sequence shown here is derived from an EMBL/GenBank/DDBJ whole genome shotgun (WGS) entry which is preliminary data.</text>
</comment>
<proteinExistence type="inferred from homology"/>
<reference evidence="16" key="2">
    <citation type="submission" date="2021-04" db="EMBL/GenBank/DDBJ databases">
        <authorList>
            <person name="Podell S."/>
        </authorList>
    </citation>
    <scope>NUCLEOTIDE SEQUENCE</scope>
    <source>
        <strain evidence="16">Hildebrandi</strain>
    </source>
</reference>
<keyword evidence="11" id="KW-0443">Lipid metabolism</keyword>
<keyword evidence="8" id="KW-0319">Glycerol metabolism</keyword>
<evidence type="ECO:0000256" key="14">
    <source>
        <dbReference type="RuleBase" id="RU367023"/>
    </source>
</evidence>
<dbReference type="InterPro" id="IPR007130">
    <property type="entry name" value="DAGAT"/>
</dbReference>
<keyword evidence="12 14" id="KW-0472">Membrane</keyword>
<dbReference type="EMBL" id="JAGRRH010000017">
    <property type="protein sequence ID" value="KAG7351637.1"/>
    <property type="molecule type" value="Genomic_DNA"/>
</dbReference>
<evidence type="ECO:0000256" key="13">
    <source>
        <dbReference type="ARBA" id="ARBA00023315"/>
    </source>
</evidence>
<feature type="transmembrane region" description="Helical" evidence="14">
    <location>
        <begin position="85"/>
        <end position="105"/>
    </location>
</feature>
<evidence type="ECO:0000256" key="9">
    <source>
        <dbReference type="ARBA" id="ARBA00022824"/>
    </source>
</evidence>
<gene>
    <name evidence="15" type="ORF">IV203_007685</name>
    <name evidence="16" type="ORF">IV203_028407</name>
</gene>
<evidence type="ECO:0000256" key="5">
    <source>
        <dbReference type="ARBA" id="ARBA00022516"/>
    </source>
</evidence>
<organism evidence="16 17">
    <name type="scientific">Nitzschia inconspicua</name>
    <dbReference type="NCBI Taxonomy" id="303405"/>
    <lineage>
        <taxon>Eukaryota</taxon>
        <taxon>Sar</taxon>
        <taxon>Stramenopiles</taxon>
        <taxon>Ochrophyta</taxon>
        <taxon>Bacillariophyta</taxon>
        <taxon>Bacillariophyceae</taxon>
        <taxon>Bacillariophycidae</taxon>
        <taxon>Bacillariales</taxon>
        <taxon>Bacillariaceae</taxon>
        <taxon>Nitzschia</taxon>
    </lineage>
</organism>
<dbReference type="GO" id="GO:0006071">
    <property type="term" value="P:glycerol metabolic process"/>
    <property type="evidence" value="ECO:0007669"/>
    <property type="project" value="UniProtKB-KW"/>
</dbReference>
<evidence type="ECO:0000313" key="17">
    <source>
        <dbReference type="Proteomes" id="UP000693970"/>
    </source>
</evidence>
<comment type="similarity">
    <text evidence="4 14">Belongs to the diacylglycerol acyltransferase family.</text>
</comment>
<dbReference type="GO" id="GO:0005789">
    <property type="term" value="C:endoplasmic reticulum membrane"/>
    <property type="evidence" value="ECO:0007669"/>
    <property type="project" value="UniProtKB-SubCell"/>
</dbReference>
<evidence type="ECO:0000256" key="4">
    <source>
        <dbReference type="ARBA" id="ARBA00005420"/>
    </source>
</evidence>
<dbReference type="Pfam" id="PF03982">
    <property type="entry name" value="DAGAT"/>
    <property type="match status" value="1"/>
</dbReference>
<evidence type="ECO:0000256" key="10">
    <source>
        <dbReference type="ARBA" id="ARBA00022989"/>
    </source>
</evidence>
<name>A0A9K3LP14_9STRA</name>
<dbReference type="EC" id="2.3.1.-" evidence="14"/>
<dbReference type="GO" id="GO:0004144">
    <property type="term" value="F:diacylglycerol O-acyltransferase activity"/>
    <property type="evidence" value="ECO:0007669"/>
    <property type="project" value="TreeGrafter"/>
</dbReference>
<feature type="transmembrane region" description="Helical" evidence="14">
    <location>
        <begin position="111"/>
        <end position="135"/>
    </location>
</feature>
<comment type="pathway">
    <text evidence="3">Lipid metabolism.</text>
</comment>
<dbReference type="PANTHER" id="PTHR12317:SF0">
    <property type="entry name" value="ACYLTRANSFERASE"/>
    <property type="match status" value="1"/>
</dbReference>
<keyword evidence="7 14" id="KW-0812">Transmembrane</keyword>
<keyword evidence="5" id="KW-0444">Lipid biosynthesis</keyword>
<keyword evidence="13 16" id="KW-0012">Acyltransferase</keyword>
<dbReference type="AlphaFoldDB" id="A0A9K3LP14"/>
<evidence type="ECO:0000256" key="8">
    <source>
        <dbReference type="ARBA" id="ARBA00022798"/>
    </source>
</evidence>
<keyword evidence="17" id="KW-1185">Reference proteome</keyword>
<dbReference type="Proteomes" id="UP000693970">
    <property type="component" value="Unassembled WGS sequence"/>
</dbReference>
<evidence type="ECO:0000256" key="12">
    <source>
        <dbReference type="ARBA" id="ARBA00023136"/>
    </source>
</evidence>
<evidence type="ECO:0000313" key="15">
    <source>
        <dbReference type="EMBL" id="KAG7351637.1"/>
    </source>
</evidence>
<comment type="pathway">
    <text evidence="2">Glycerolipid metabolism; triacylglycerol biosynthesis.</text>
</comment>